<dbReference type="InterPro" id="IPR036388">
    <property type="entry name" value="WH-like_DNA-bd_sf"/>
</dbReference>
<organism evidence="1 2">
    <name type="scientific">Methanomethylovorans hollandica (strain DSM 15978 / NBRC 107637 / DMS1)</name>
    <dbReference type="NCBI Taxonomy" id="867904"/>
    <lineage>
        <taxon>Archaea</taxon>
        <taxon>Methanobacteriati</taxon>
        <taxon>Methanobacteriota</taxon>
        <taxon>Stenosarchaea group</taxon>
        <taxon>Methanomicrobia</taxon>
        <taxon>Methanosarcinales</taxon>
        <taxon>Methanosarcinaceae</taxon>
        <taxon>Methanomethylovorans</taxon>
    </lineage>
</organism>
<dbReference type="HOGENOM" id="CLU_175324_2_1_2"/>
<sequence>MDDVCFSIGEAAGHVYRLLEKDESTTAKLKRTLKKSGFDSETVLMAVGWLAREDKLLMEKIDHVCVIKLK</sequence>
<evidence type="ECO:0000313" key="1">
    <source>
        <dbReference type="EMBL" id="AGB49350.1"/>
    </source>
</evidence>
<dbReference type="KEGG" id="mhz:Metho_1116"/>
<name>L0KXE8_METHD</name>
<protein>
    <recommendedName>
        <fullName evidence="3">Winged helix-turn-helix domain-containing protein</fullName>
    </recommendedName>
</protein>
<accession>L0KXE8</accession>
<dbReference type="Proteomes" id="UP000010866">
    <property type="component" value="Chromosome"/>
</dbReference>
<dbReference type="Pfam" id="PF10771">
    <property type="entry name" value="DUF2582"/>
    <property type="match status" value="1"/>
</dbReference>
<dbReference type="AlphaFoldDB" id="L0KXE8"/>
<dbReference type="GeneID" id="14406925"/>
<dbReference type="OrthoDB" id="122350at2157"/>
<reference evidence="2" key="1">
    <citation type="submission" date="2012-02" db="EMBL/GenBank/DDBJ databases">
        <title>Complete sequence of chromosome of Methanomethylovorans hollandica DSM 15978.</title>
        <authorList>
            <person name="Lucas S."/>
            <person name="Copeland A."/>
            <person name="Lapidus A."/>
            <person name="Glavina del Rio T."/>
            <person name="Dalin E."/>
            <person name="Tice H."/>
            <person name="Bruce D."/>
            <person name="Goodwin L."/>
            <person name="Pitluck S."/>
            <person name="Peters L."/>
            <person name="Mikhailova N."/>
            <person name="Held B."/>
            <person name="Kyrpides N."/>
            <person name="Mavromatis K."/>
            <person name="Ivanova N."/>
            <person name="Brettin T."/>
            <person name="Detter J.C."/>
            <person name="Han C."/>
            <person name="Larimer F."/>
            <person name="Land M."/>
            <person name="Hauser L."/>
            <person name="Markowitz V."/>
            <person name="Cheng J.-F."/>
            <person name="Hugenholtz P."/>
            <person name="Woyke T."/>
            <person name="Wu D."/>
            <person name="Spring S."/>
            <person name="Schroeder M."/>
            <person name="Brambilla E."/>
            <person name="Klenk H.-P."/>
            <person name="Eisen J.A."/>
        </authorList>
    </citation>
    <scope>NUCLEOTIDE SEQUENCE [LARGE SCALE GENOMIC DNA]</scope>
    <source>
        <strain evidence="2">DSM 15978 / NBRC 107637 / DMS1</strain>
    </source>
</reference>
<gene>
    <name evidence="1" type="ordered locus">Metho_1116</name>
</gene>
<evidence type="ECO:0008006" key="3">
    <source>
        <dbReference type="Google" id="ProtNLM"/>
    </source>
</evidence>
<keyword evidence="2" id="KW-1185">Reference proteome</keyword>
<dbReference type="InterPro" id="IPR019707">
    <property type="entry name" value="DUF2582"/>
</dbReference>
<dbReference type="Gene3D" id="1.10.10.10">
    <property type="entry name" value="Winged helix-like DNA-binding domain superfamily/Winged helix DNA-binding domain"/>
    <property type="match status" value="1"/>
</dbReference>
<proteinExistence type="predicted"/>
<dbReference type="RefSeq" id="WP_015324516.1">
    <property type="nucleotide sequence ID" value="NC_019977.1"/>
</dbReference>
<evidence type="ECO:0000313" key="2">
    <source>
        <dbReference type="Proteomes" id="UP000010866"/>
    </source>
</evidence>
<dbReference type="EMBL" id="CP003362">
    <property type="protein sequence ID" value="AGB49350.1"/>
    <property type="molecule type" value="Genomic_DNA"/>
</dbReference>